<proteinExistence type="predicted"/>
<organism evidence="1 2">
    <name type="scientific">Tulasnella calospora MUT 4182</name>
    <dbReference type="NCBI Taxonomy" id="1051891"/>
    <lineage>
        <taxon>Eukaryota</taxon>
        <taxon>Fungi</taxon>
        <taxon>Dikarya</taxon>
        <taxon>Basidiomycota</taxon>
        <taxon>Agaricomycotina</taxon>
        <taxon>Agaricomycetes</taxon>
        <taxon>Cantharellales</taxon>
        <taxon>Tulasnellaceae</taxon>
        <taxon>Tulasnella</taxon>
    </lineage>
</organism>
<dbReference type="Proteomes" id="UP000054248">
    <property type="component" value="Unassembled WGS sequence"/>
</dbReference>
<reference evidence="2" key="2">
    <citation type="submission" date="2015-01" db="EMBL/GenBank/DDBJ databases">
        <title>Evolutionary Origins and Diversification of the Mycorrhizal Mutualists.</title>
        <authorList>
            <consortium name="DOE Joint Genome Institute"/>
            <consortium name="Mycorrhizal Genomics Consortium"/>
            <person name="Kohler A."/>
            <person name="Kuo A."/>
            <person name="Nagy L.G."/>
            <person name="Floudas D."/>
            <person name="Copeland A."/>
            <person name="Barry K.W."/>
            <person name="Cichocki N."/>
            <person name="Veneault-Fourrey C."/>
            <person name="LaButti K."/>
            <person name="Lindquist E.A."/>
            <person name="Lipzen A."/>
            <person name="Lundell T."/>
            <person name="Morin E."/>
            <person name="Murat C."/>
            <person name="Riley R."/>
            <person name="Ohm R."/>
            <person name="Sun H."/>
            <person name="Tunlid A."/>
            <person name="Henrissat B."/>
            <person name="Grigoriev I.V."/>
            <person name="Hibbett D.S."/>
            <person name="Martin F."/>
        </authorList>
    </citation>
    <scope>NUCLEOTIDE SEQUENCE [LARGE SCALE GENOMIC DNA]</scope>
    <source>
        <strain evidence="2">MUT 4182</strain>
    </source>
</reference>
<dbReference type="HOGENOM" id="CLU_038506_0_0_1"/>
<accession>A0A0C3Q2M0</accession>
<dbReference type="OrthoDB" id="3257537at2759"/>
<sequence>MGDPIPENVEINSNIAPISEAASTHCLPAAVASSLKHRGSDASAGGCTQHQNTFDLPLELLIIIFQSFLPDVNPNHVRVWRDLICRIYLKRLYFLRLVSRTWRDILDDTPSFWIVITSTVPHTVNQTSIARSGDAPLTVYLGYRALEGFTELVLPTRHRWKVVWTNEHYKSKFWEYLTSPAPMIETVHLERRSTTSDGFNLLGGETHNIRNLDLHKIQIQWGPSMFRGLKHLGLFESGGEGLTTDLIFDVLANSPDLEYLTFAFSEIQVSATSFFHPISLPRLHSLALKDLGNVVCHFLCHIEAPNCRMIEITTYHLEATTNEFLEEHFEPFESLFRELHTKSRNPKIHVKPDCMEWYEPRRPGFRIYASSDSFPPMLRWIERVVDWADLEGLEMEIEIAGTVLQDPEVTSILRRLRNVTKLSACRDDNNSQGTIRLLSDLDHNPIPVLPSLKVLHFVYQGVIPEEMLQIVRTRFAAHLNHQEGGGPRKLPDLEIIADIPSPVSLMPIKSLDFAVITQIRSIAGVRFTLNWLGVPREEDGMLAVVWDDERGVPHLEGYRYDSY</sequence>
<keyword evidence="2" id="KW-1185">Reference proteome</keyword>
<dbReference type="AlphaFoldDB" id="A0A0C3Q2M0"/>
<dbReference type="Gene3D" id="3.80.10.10">
    <property type="entry name" value="Ribonuclease Inhibitor"/>
    <property type="match status" value="1"/>
</dbReference>
<dbReference type="EMBL" id="KN823507">
    <property type="protein sequence ID" value="KIO16674.1"/>
    <property type="molecule type" value="Genomic_DNA"/>
</dbReference>
<gene>
    <name evidence="1" type="ORF">M407DRAFT_33677</name>
</gene>
<evidence type="ECO:0000313" key="2">
    <source>
        <dbReference type="Proteomes" id="UP000054248"/>
    </source>
</evidence>
<dbReference type="SUPFAM" id="SSF52047">
    <property type="entry name" value="RNI-like"/>
    <property type="match status" value="1"/>
</dbReference>
<evidence type="ECO:0008006" key="3">
    <source>
        <dbReference type="Google" id="ProtNLM"/>
    </source>
</evidence>
<protein>
    <recommendedName>
        <fullName evidence="3">F-box domain-containing protein</fullName>
    </recommendedName>
</protein>
<evidence type="ECO:0000313" key="1">
    <source>
        <dbReference type="EMBL" id="KIO16674.1"/>
    </source>
</evidence>
<dbReference type="InterPro" id="IPR032675">
    <property type="entry name" value="LRR_dom_sf"/>
</dbReference>
<name>A0A0C3Q2M0_9AGAM</name>
<reference evidence="1 2" key="1">
    <citation type="submission" date="2014-04" db="EMBL/GenBank/DDBJ databases">
        <authorList>
            <consortium name="DOE Joint Genome Institute"/>
            <person name="Kuo A."/>
            <person name="Girlanda M."/>
            <person name="Perotto S."/>
            <person name="Kohler A."/>
            <person name="Nagy L.G."/>
            <person name="Floudas D."/>
            <person name="Copeland A."/>
            <person name="Barry K.W."/>
            <person name="Cichocki N."/>
            <person name="Veneault-Fourrey C."/>
            <person name="LaButti K."/>
            <person name="Lindquist E.A."/>
            <person name="Lipzen A."/>
            <person name="Lundell T."/>
            <person name="Morin E."/>
            <person name="Murat C."/>
            <person name="Sun H."/>
            <person name="Tunlid A."/>
            <person name="Henrissat B."/>
            <person name="Grigoriev I.V."/>
            <person name="Hibbett D.S."/>
            <person name="Martin F."/>
            <person name="Nordberg H.P."/>
            <person name="Cantor M.N."/>
            <person name="Hua S.X."/>
        </authorList>
    </citation>
    <scope>NUCLEOTIDE SEQUENCE [LARGE SCALE GENOMIC DNA]</scope>
    <source>
        <strain evidence="1 2">MUT 4182</strain>
    </source>
</reference>